<name>A0A9N8WH43_9GLOM</name>
<dbReference type="GO" id="GO:0005634">
    <property type="term" value="C:nucleus"/>
    <property type="evidence" value="ECO:0007669"/>
    <property type="project" value="UniProtKB-SubCell"/>
</dbReference>
<dbReference type="Pfam" id="PF15612">
    <property type="entry name" value="WHIM1"/>
    <property type="match status" value="1"/>
</dbReference>
<comment type="subcellular location">
    <subcellularLocation>
        <location evidence="1">Nucleus</location>
    </subcellularLocation>
</comment>
<comment type="caution">
    <text evidence="5">The sequence shown here is derived from an EMBL/GenBank/DDBJ whole genome shotgun (WGS) entry which is preliminary data.</text>
</comment>
<feature type="region of interest" description="Disordered" evidence="3">
    <location>
        <begin position="313"/>
        <end position="359"/>
    </location>
</feature>
<evidence type="ECO:0000256" key="1">
    <source>
        <dbReference type="ARBA" id="ARBA00004123"/>
    </source>
</evidence>
<dbReference type="PROSITE" id="PS50827">
    <property type="entry name" value="DDT"/>
    <property type="match status" value="1"/>
</dbReference>
<dbReference type="OrthoDB" id="349045at2759"/>
<reference evidence="5" key="1">
    <citation type="submission" date="2021-06" db="EMBL/GenBank/DDBJ databases">
        <authorList>
            <person name="Kallberg Y."/>
            <person name="Tangrot J."/>
            <person name="Rosling A."/>
        </authorList>
    </citation>
    <scope>NUCLEOTIDE SEQUENCE</scope>
    <source>
        <strain evidence="5">FL130A</strain>
    </source>
</reference>
<gene>
    <name evidence="5" type="ORF">ALEPTO_LOCUS2905</name>
</gene>
<organism evidence="5 6">
    <name type="scientific">Ambispora leptoticha</name>
    <dbReference type="NCBI Taxonomy" id="144679"/>
    <lineage>
        <taxon>Eukaryota</taxon>
        <taxon>Fungi</taxon>
        <taxon>Fungi incertae sedis</taxon>
        <taxon>Mucoromycota</taxon>
        <taxon>Glomeromycotina</taxon>
        <taxon>Glomeromycetes</taxon>
        <taxon>Archaeosporales</taxon>
        <taxon>Ambisporaceae</taxon>
        <taxon>Ambispora</taxon>
    </lineage>
</organism>
<feature type="compositionally biased region" description="Polar residues" evidence="3">
    <location>
        <begin position="334"/>
        <end position="354"/>
    </location>
</feature>
<sequence>MAKGKAKSASSAETNGQQLNVEIKDSSEVAFIVAFCEKFKSVLRSLSFWTEDFEEALQTHEESELLEKMICVFLTNFLNRRKLIETSNYQALLSTAIDQHIEQNDQSFYLDHNPLKHRDGKINFFALDTKDKISILRCLVNWQLQESEVVRKLILDSYKRHKKTHENPLEYEIIGEDNKNAKYYHINTRIYREKLPRTGTNFTSKNVKWEAVTTNLEEVQALVSSLNPKRAKEKGLYAAILEKVMPEVENRYKVKEKQENLQKRKAAKAEWIEVMRTDAISTRTRAASRKAEGIDTPVISYREDDYDYGRYEGFAPYPNAGRKKTSRSLRQAGDSRSSSDIGTPNNTSTQTSLPKNGRMTRSRFRLLSLNNVDSSNISLTDSNTSFNTIDFTTNGHIINNENGTQNGAMIASGSTTPIINYHGADIDTSDIEMTEKTEYTFANSGELLELTTGTSSDSNTEAITNTPQDYEMALNDEERSIDTLGKEASFASTCGGSVMSISSITTPTNVFRDVQEMSVDI</sequence>
<dbReference type="Pfam" id="PF02791">
    <property type="entry name" value="DDT"/>
    <property type="match status" value="1"/>
</dbReference>
<accession>A0A9N8WH43</accession>
<dbReference type="PANTHER" id="PTHR42107">
    <property type="entry name" value="YALI0D24453P"/>
    <property type="match status" value="1"/>
</dbReference>
<dbReference type="EMBL" id="CAJVPS010000487">
    <property type="protein sequence ID" value="CAG8489502.1"/>
    <property type="molecule type" value="Genomic_DNA"/>
</dbReference>
<evidence type="ECO:0000313" key="6">
    <source>
        <dbReference type="Proteomes" id="UP000789508"/>
    </source>
</evidence>
<proteinExistence type="predicted"/>
<dbReference type="PANTHER" id="PTHR42107:SF1">
    <property type="entry name" value="WHIM1 DOMAIN-CONTAINING PROTEIN"/>
    <property type="match status" value="1"/>
</dbReference>
<dbReference type="InterPro" id="IPR018501">
    <property type="entry name" value="DDT_dom"/>
</dbReference>
<evidence type="ECO:0000256" key="3">
    <source>
        <dbReference type="SAM" id="MobiDB-lite"/>
    </source>
</evidence>
<feature type="domain" description="DDT" evidence="4">
    <location>
        <begin position="23"/>
        <end position="83"/>
    </location>
</feature>
<keyword evidence="6" id="KW-1185">Reference proteome</keyword>
<evidence type="ECO:0000313" key="5">
    <source>
        <dbReference type="EMBL" id="CAG8489502.1"/>
    </source>
</evidence>
<keyword evidence="2" id="KW-0539">Nucleus</keyword>
<protein>
    <submittedName>
        <fullName evidence="5">421_t:CDS:1</fullName>
    </submittedName>
</protein>
<evidence type="ECO:0000256" key="2">
    <source>
        <dbReference type="ARBA" id="ARBA00023242"/>
    </source>
</evidence>
<evidence type="ECO:0000259" key="4">
    <source>
        <dbReference type="PROSITE" id="PS50827"/>
    </source>
</evidence>
<dbReference type="AlphaFoldDB" id="A0A9N8WH43"/>
<dbReference type="Proteomes" id="UP000789508">
    <property type="component" value="Unassembled WGS sequence"/>
</dbReference>
<dbReference type="InterPro" id="IPR028942">
    <property type="entry name" value="WHIM1_dom"/>
</dbReference>